<organism evidence="1 2">
    <name type="scientific">Marinobacterium maritimum</name>
    <dbReference type="NCBI Taxonomy" id="500162"/>
    <lineage>
        <taxon>Bacteria</taxon>
        <taxon>Pseudomonadati</taxon>
        <taxon>Pseudomonadota</taxon>
        <taxon>Gammaproteobacteria</taxon>
        <taxon>Oceanospirillales</taxon>
        <taxon>Oceanospirillaceae</taxon>
        <taxon>Marinobacterium</taxon>
    </lineage>
</organism>
<sequence>MLNDHNIDPLMCPLCNQANSCVNLSTKDVENTCWCNDPAIAFPEALLSQIPDELRRKACVCRSCALEFQKKQLQQ</sequence>
<comment type="caution">
    <text evidence="1">The sequence shown here is derived from an EMBL/GenBank/DDBJ whole genome shotgun (WGS) entry which is preliminary data.</text>
</comment>
<proteinExistence type="predicted"/>
<dbReference type="Proteomes" id="UP001499915">
    <property type="component" value="Unassembled WGS sequence"/>
</dbReference>
<name>A0ABN1IAT5_9GAMM</name>
<gene>
    <name evidence="1" type="ORF">GCM10009104_32130</name>
</gene>
<dbReference type="Pfam" id="PF14375">
    <property type="entry name" value="Cys_rich_CWC"/>
    <property type="match status" value="1"/>
</dbReference>
<protein>
    <recommendedName>
        <fullName evidence="3">Cysteine-rich CWC</fullName>
    </recommendedName>
</protein>
<evidence type="ECO:0000313" key="2">
    <source>
        <dbReference type="Proteomes" id="UP001499915"/>
    </source>
</evidence>
<dbReference type="InterPro" id="IPR032720">
    <property type="entry name" value="Cys_rich_CWC"/>
</dbReference>
<accession>A0ABN1IAT5</accession>
<dbReference type="EMBL" id="BAAAET010000005">
    <property type="protein sequence ID" value="GAA0700669.1"/>
    <property type="molecule type" value="Genomic_DNA"/>
</dbReference>
<keyword evidence="2" id="KW-1185">Reference proteome</keyword>
<reference evidence="1 2" key="1">
    <citation type="journal article" date="2019" name="Int. J. Syst. Evol. Microbiol.">
        <title>The Global Catalogue of Microorganisms (GCM) 10K type strain sequencing project: providing services to taxonomists for standard genome sequencing and annotation.</title>
        <authorList>
            <consortium name="The Broad Institute Genomics Platform"/>
            <consortium name="The Broad Institute Genome Sequencing Center for Infectious Disease"/>
            <person name="Wu L."/>
            <person name="Ma J."/>
        </authorList>
    </citation>
    <scope>NUCLEOTIDE SEQUENCE [LARGE SCALE GENOMIC DNA]</scope>
    <source>
        <strain evidence="1 2">JCM 15134</strain>
    </source>
</reference>
<evidence type="ECO:0008006" key="3">
    <source>
        <dbReference type="Google" id="ProtNLM"/>
    </source>
</evidence>
<evidence type="ECO:0000313" key="1">
    <source>
        <dbReference type="EMBL" id="GAA0700669.1"/>
    </source>
</evidence>